<feature type="non-terminal residue" evidence="3">
    <location>
        <position position="1"/>
    </location>
</feature>
<evidence type="ECO:0000313" key="4">
    <source>
        <dbReference type="Proteomes" id="UP000685013"/>
    </source>
</evidence>
<keyword evidence="4" id="KW-1185">Reference proteome</keyword>
<feature type="compositionally biased region" description="Acidic residues" evidence="1">
    <location>
        <begin position="280"/>
        <end position="297"/>
    </location>
</feature>
<dbReference type="PROSITE" id="PS50858">
    <property type="entry name" value="BSD"/>
    <property type="match status" value="1"/>
</dbReference>
<dbReference type="InterPro" id="IPR005607">
    <property type="entry name" value="BSD_dom"/>
</dbReference>
<dbReference type="PANTHER" id="PTHR31923:SF1">
    <property type="entry name" value="BSD DOMAIN-CONTAINING PROTEIN"/>
    <property type="match status" value="1"/>
</dbReference>
<evidence type="ECO:0000313" key="3">
    <source>
        <dbReference type="EMBL" id="KAG6587609.1"/>
    </source>
</evidence>
<dbReference type="Pfam" id="PF03909">
    <property type="entry name" value="BSD"/>
    <property type="match status" value="1"/>
</dbReference>
<reference evidence="3 4" key="1">
    <citation type="journal article" date="2021" name="Hortic Res">
        <title>The domestication of Cucurbita argyrosperma as revealed by the genome of its wild relative.</title>
        <authorList>
            <person name="Barrera-Redondo J."/>
            <person name="Sanchez-de la Vega G."/>
            <person name="Aguirre-Liguori J.A."/>
            <person name="Castellanos-Morales G."/>
            <person name="Gutierrez-Guerrero Y.T."/>
            <person name="Aguirre-Dugua X."/>
            <person name="Aguirre-Planter E."/>
            <person name="Tenaillon M.I."/>
            <person name="Lira-Saade R."/>
            <person name="Eguiarte L.E."/>
        </authorList>
    </citation>
    <scope>NUCLEOTIDE SEQUENCE [LARGE SCALE GENOMIC DNA]</scope>
    <source>
        <strain evidence="3">JBR-2021</strain>
    </source>
</reference>
<dbReference type="Proteomes" id="UP000685013">
    <property type="component" value="Chromosome 11"/>
</dbReference>
<feature type="compositionally biased region" description="Basic and acidic residues" evidence="1">
    <location>
        <begin position="298"/>
        <end position="319"/>
    </location>
</feature>
<dbReference type="SMART" id="SM00751">
    <property type="entry name" value="BSD"/>
    <property type="match status" value="1"/>
</dbReference>
<protein>
    <recommendedName>
        <fullName evidence="2">BSD domain-containing protein</fullName>
    </recommendedName>
</protein>
<feature type="region of interest" description="Disordered" evidence="1">
    <location>
        <begin position="218"/>
        <end position="326"/>
    </location>
</feature>
<proteinExistence type="predicted"/>
<feature type="domain" description="BSD" evidence="2">
    <location>
        <begin position="142"/>
        <end position="194"/>
    </location>
</feature>
<gene>
    <name evidence="3" type="ORF">SDJN03_16174</name>
</gene>
<evidence type="ECO:0000259" key="2">
    <source>
        <dbReference type="PROSITE" id="PS50858"/>
    </source>
</evidence>
<dbReference type="EMBL" id="JAGKQH010000011">
    <property type="protein sequence ID" value="KAG6587609.1"/>
    <property type="molecule type" value="Genomic_DNA"/>
</dbReference>
<accession>A0AAV6MUD3</accession>
<dbReference type="AlphaFoldDB" id="A0AAV6MUD3"/>
<evidence type="ECO:0000256" key="1">
    <source>
        <dbReference type="SAM" id="MobiDB-lite"/>
    </source>
</evidence>
<sequence>MDFWNKARSFAEETAKRSQELTLEAARRSQELTIGSSRLSDIVSETAKRSKEFANEASKRAEQIKAEAVKRADLIKHLVEGSPPSGALEENAYDEETREEDLQRFGINEELRDFVKGITMSTFRDFPLEDDSQMSSVPTVSNISQDLTEWQAKHASLVLSTVEEISKLRYELCPRIMKERKFWRIYFMLVNRHIAPYEKKYMEDAVLKSAKQAEDGKMEPFKTEITSTSQEEKKVAPASSSSDQEKKIASTSSSSGQEKKNALISSSDQDLDVFLLGDLGDSDEGPDDGDEDFDDDFDKMVDSSDGEQDKFGINDDPIKPKSSPSTRAALASAPVLEKNALSTLNYDHFCPPYSPLDI</sequence>
<comment type="caution">
    <text evidence="3">The sequence shown here is derived from an EMBL/GenBank/DDBJ whole genome shotgun (WGS) entry which is preliminary data.</text>
</comment>
<organism evidence="3 4">
    <name type="scientific">Cucurbita argyrosperma subsp. sororia</name>
    <dbReference type="NCBI Taxonomy" id="37648"/>
    <lineage>
        <taxon>Eukaryota</taxon>
        <taxon>Viridiplantae</taxon>
        <taxon>Streptophyta</taxon>
        <taxon>Embryophyta</taxon>
        <taxon>Tracheophyta</taxon>
        <taxon>Spermatophyta</taxon>
        <taxon>Magnoliopsida</taxon>
        <taxon>eudicotyledons</taxon>
        <taxon>Gunneridae</taxon>
        <taxon>Pentapetalae</taxon>
        <taxon>rosids</taxon>
        <taxon>fabids</taxon>
        <taxon>Cucurbitales</taxon>
        <taxon>Cucurbitaceae</taxon>
        <taxon>Cucurbiteae</taxon>
        <taxon>Cucurbita</taxon>
    </lineage>
</organism>
<dbReference type="PANTHER" id="PTHR31923">
    <property type="entry name" value="BSD DOMAIN-CONTAINING PROTEIN"/>
    <property type="match status" value="1"/>
</dbReference>
<name>A0AAV6MUD3_9ROSI</name>